<dbReference type="InParanoid" id="B0DWE1"/>
<dbReference type="EMBL" id="DS547143">
    <property type="protein sequence ID" value="EDR01073.1"/>
    <property type="molecule type" value="Genomic_DNA"/>
</dbReference>
<dbReference type="KEGG" id="lbc:LACBIDRAFT_333583"/>
<evidence type="ECO:0000313" key="1">
    <source>
        <dbReference type="EMBL" id="EDR01073.1"/>
    </source>
</evidence>
<dbReference type="RefSeq" id="XP_001888292.1">
    <property type="nucleotide sequence ID" value="XM_001888257.1"/>
</dbReference>
<organism evidence="2">
    <name type="scientific">Laccaria bicolor (strain S238N-H82 / ATCC MYA-4686)</name>
    <name type="common">Bicoloured deceiver</name>
    <name type="synonym">Laccaria laccata var. bicolor</name>
    <dbReference type="NCBI Taxonomy" id="486041"/>
    <lineage>
        <taxon>Eukaryota</taxon>
        <taxon>Fungi</taxon>
        <taxon>Dikarya</taxon>
        <taxon>Basidiomycota</taxon>
        <taxon>Agaricomycotina</taxon>
        <taxon>Agaricomycetes</taxon>
        <taxon>Agaricomycetidae</taxon>
        <taxon>Agaricales</taxon>
        <taxon>Agaricineae</taxon>
        <taxon>Hydnangiaceae</taxon>
        <taxon>Laccaria</taxon>
    </lineage>
</organism>
<keyword evidence="2" id="KW-1185">Reference proteome</keyword>
<dbReference type="HOGENOM" id="CLU_903350_0_0_1"/>
<dbReference type="GeneID" id="6083931"/>
<reference evidence="1 2" key="1">
    <citation type="journal article" date="2008" name="Nature">
        <title>The genome of Laccaria bicolor provides insights into mycorrhizal symbiosis.</title>
        <authorList>
            <person name="Martin F."/>
            <person name="Aerts A."/>
            <person name="Ahren D."/>
            <person name="Brun A."/>
            <person name="Danchin E.G.J."/>
            <person name="Duchaussoy F."/>
            <person name="Gibon J."/>
            <person name="Kohler A."/>
            <person name="Lindquist E."/>
            <person name="Pereda V."/>
            <person name="Salamov A."/>
            <person name="Shapiro H.J."/>
            <person name="Wuyts J."/>
            <person name="Blaudez D."/>
            <person name="Buee M."/>
            <person name="Brokstein P."/>
            <person name="Canbaeck B."/>
            <person name="Cohen D."/>
            <person name="Courty P.E."/>
            <person name="Coutinho P.M."/>
            <person name="Delaruelle C."/>
            <person name="Detter J.C."/>
            <person name="Deveau A."/>
            <person name="DiFazio S."/>
            <person name="Duplessis S."/>
            <person name="Fraissinet-Tachet L."/>
            <person name="Lucic E."/>
            <person name="Frey-Klett P."/>
            <person name="Fourrey C."/>
            <person name="Feussner I."/>
            <person name="Gay G."/>
            <person name="Grimwood J."/>
            <person name="Hoegger P.J."/>
            <person name="Jain P."/>
            <person name="Kilaru S."/>
            <person name="Labbe J."/>
            <person name="Lin Y.C."/>
            <person name="Legue V."/>
            <person name="Le Tacon F."/>
            <person name="Marmeisse R."/>
            <person name="Melayah D."/>
            <person name="Montanini B."/>
            <person name="Muratet M."/>
            <person name="Nehls U."/>
            <person name="Niculita-Hirzel H."/>
            <person name="Oudot-Le Secq M.P."/>
            <person name="Peter M."/>
            <person name="Quesneville H."/>
            <person name="Rajashekar B."/>
            <person name="Reich M."/>
            <person name="Rouhier N."/>
            <person name="Schmutz J."/>
            <person name="Yin T."/>
            <person name="Chalot M."/>
            <person name="Henrissat B."/>
            <person name="Kuees U."/>
            <person name="Lucas S."/>
            <person name="Van de Peer Y."/>
            <person name="Podila G.K."/>
            <person name="Polle A."/>
            <person name="Pukkila P.J."/>
            <person name="Richardson P.M."/>
            <person name="Rouze P."/>
            <person name="Sanders I.R."/>
            <person name="Stajich J.E."/>
            <person name="Tunlid A."/>
            <person name="Tuskan G."/>
            <person name="Grigoriev I.V."/>
        </authorList>
    </citation>
    <scope>NUCLEOTIDE SEQUENCE [LARGE SCALE GENOMIC DNA]</scope>
    <source>
        <strain evidence="2">S238N-H82 / ATCC MYA-4686</strain>
    </source>
</reference>
<proteinExistence type="predicted"/>
<name>B0DWE1_LACBS</name>
<gene>
    <name evidence="1" type="ORF">LACBIDRAFT_333583</name>
</gene>
<evidence type="ECO:0000313" key="2">
    <source>
        <dbReference type="Proteomes" id="UP000001194"/>
    </source>
</evidence>
<dbReference type="AlphaFoldDB" id="B0DWE1"/>
<protein>
    <submittedName>
        <fullName evidence="1">Predicted protein</fullName>
    </submittedName>
</protein>
<sequence>MNHDIFLHKVNPPRILWDESRSLGYCGFMDTVEDTYSPFAVYYSSGRNQFLSICFASTFGLRHVPDNACRITFRIVLQKCELHTGSFPPSSDAVAHSNVNLKNKELNRMKCGRTTLNIFTGWVPHWDMPPCPPNMPLEATAWKPPCWKKHLSMATVRIHGISVRNLMTTALIVITSTSVRNRPSKLECPMAGEHQPSCMDFPLRLPGDVAKKHVLEMMCTPLHVDIGAPTHCQKNTSQPVQPLLWPFRWMYRGTWPQGGFHSPVKKQLKSWKQAKYGPLPFAFMNFALVIHFASKGFFDDVALTMTQA</sequence>
<accession>B0DWE1</accession>
<dbReference type="Proteomes" id="UP000001194">
    <property type="component" value="Unassembled WGS sequence"/>
</dbReference>